<feature type="non-terminal residue" evidence="1">
    <location>
        <position position="251"/>
    </location>
</feature>
<dbReference type="Pfam" id="PF11369">
    <property type="entry name" value="DUF3160"/>
    <property type="match status" value="1"/>
</dbReference>
<evidence type="ECO:0008006" key="2">
    <source>
        <dbReference type="Google" id="ProtNLM"/>
    </source>
</evidence>
<accession>X0WQN2</accession>
<dbReference type="EMBL" id="BARS01042851">
    <property type="protein sequence ID" value="GAG33299.1"/>
    <property type="molecule type" value="Genomic_DNA"/>
</dbReference>
<dbReference type="SMART" id="SM01325">
    <property type="entry name" value="DUF3160"/>
    <property type="match status" value="1"/>
</dbReference>
<gene>
    <name evidence="1" type="ORF">S01H1_64961</name>
</gene>
<evidence type="ECO:0000313" key="1">
    <source>
        <dbReference type="EMBL" id="GAG33299.1"/>
    </source>
</evidence>
<proteinExistence type="predicted"/>
<dbReference type="InterPro" id="IPR022601">
    <property type="entry name" value="DUF3160"/>
</dbReference>
<name>X0WQN2_9ZZZZ</name>
<feature type="non-terminal residue" evidence="1">
    <location>
        <position position="1"/>
    </location>
</feature>
<reference evidence="1" key="1">
    <citation type="journal article" date="2014" name="Front. Microbiol.">
        <title>High frequency of phylogenetically diverse reductive dehalogenase-homologous genes in deep subseafloor sedimentary metagenomes.</title>
        <authorList>
            <person name="Kawai M."/>
            <person name="Futagami T."/>
            <person name="Toyoda A."/>
            <person name="Takaki Y."/>
            <person name="Nishi S."/>
            <person name="Hori S."/>
            <person name="Arai W."/>
            <person name="Tsubouchi T."/>
            <person name="Morono Y."/>
            <person name="Uchiyama I."/>
            <person name="Ito T."/>
            <person name="Fujiyama A."/>
            <person name="Inagaki F."/>
            <person name="Takami H."/>
        </authorList>
    </citation>
    <scope>NUCLEOTIDE SEQUENCE</scope>
    <source>
        <strain evidence="1">Expedition CK06-06</strain>
    </source>
</reference>
<dbReference type="AlphaFoldDB" id="X0WQN2"/>
<protein>
    <recommendedName>
        <fullName evidence="2">DUF3160 domain-containing protein</fullName>
    </recommendedName>
</protein>
<sequence length="251" mass="28324">SWAELKHDTILYAKQVYAELGAGPPPPPPIPPSGYVEPVPYFYARLAALTAMTRSGLEQRGLLSEEDSTNLDWLERMVLDFQVMAEKQLRGEPLTVEEYEKTRCYGGDLEHLTMAAADSDVEDPYAPKFMDEEPQAAVIADVATDPATELVLEEAVGRVNPIYVVAPMVDVQGNPYLQVAKGGVFSYYEFPWPMSDRLTDEKWRQMLDKGQAPPPPEWTNSFFMEESYYGDLSAATQSFQQTLTNIFWYQD</sequence>
<organism evidence="1">
    <name type="scientific">marine sediment metagenome</name>
    <dbReference type="NCBI Taxonomy" id="412755"/>
    <lineage>
        <taxon>unclassified sequences</taxon>
        <taxon>metagenomes</taxon>
        <taxon>ecological metagenomes</taxon>
    </lineage>
</organism>
<comment type="caution">
    <text evidence="1">The sequence shown here is derived from an EMBL/GenBank/DDBJ whole genome shotgun (WGS) entry which is preliminary data.</text>
</comment>